<feature type="region of interest" description="Disordered" evidence="2">
    <location>
        <begin position="116"/>
        <end position="141"/>
    </location>
</feature>
<proteinExistence type="predicted"/>
<evidence type="ECO:0000256" key="2">
    <source>
        <dbReference type="SAM" id="MobiDB-lite"/>
    </source>
</evidence>
<feature type="compositionally biased region" description="Basic and acidic residues" evidence="2">
    <location>
        <begin position="418"/>
        <end position="436"/>
    </location>
</feature>
<accession>A0AAD8X1W4</accession>
<gene>
    <name evidence="3" type="ORF">QYE76_047774</name>
</gene>
<comment type="caution">
    <text evidence="3">The sequence shown here is derived from an EMBL/GenBank/DDBJ whole genome shotgun (WGS) entry which is preliminary data.</text>
</comment>
<feature type="coiled-coil region" evidence="1">
    <location>
        <begin position="177"/>
        <end position="204"/>
    </location>
</feature>
<dbReference type="EMBL" id="JAUUTY010000002">
    <property type="protein sequence ID" value="KAK1686926.1"/>
    <property type="molecule type" value="Genomic_DNA"/>
</dbReference>
<reference evidence="3" key="1">
    <citation type="submission" date="2023-07" db="EMBL/GenBank/DDBJ databases">
        <title>A chromosome-level genome assembly of Lolium multiflorum.</title>
        <authorList>
            <person name="Chen Y."/>
            <person name="Copetti D."/>
            <person name="Kolliker R."/>
            <person name="Studer B."/>
        </authorList>
    </citation>
    <scope>NUCLEOTIDE SEQUENCE</scope>
    <source>
        <strain evidence="3">02402/16</strain>
        <tissue evidence="3">Leaf</tissue>
    </source>
</reference>
<organism evidence="3 4">
    <name type="scientific">Lolium multiflorum</name>
    <name type="common">Italian ryegrass</name>
    <name type="synonym">Lolium perenne subsp. multiflorum</name>
    <dbReference type="NCBI Taxonomy" id="4521"/>
    <lineage>
        <taxon>Eukaryota</taxon>
        <taxon>Viridiplantae</taxon>
        <taxon>Streptophyta</taxon>
        <taxon>Embryophyta</taxon>
        <taxon>Tracheophyta</taxon>
        <taxon>Spermatophyta</taxon>
        <taxon>Magnoliopsida</taxon>
        <taxon>Liliopsida</taxon>
        <taxon>Poales</taxon>
        <taxon>Poaceae</taxon>
        <taxon>BOP clade</taxon>
        <taxon>Pooideae</taxon>
        <taxon>Poodae</taxon>
        <taxon>Poeae</taxon>
        <taxon>Poeae Chloroplast Group 2 (Poeae type)</taxon>
        <taxon>Loliodinae</taxon>
        <taxon>Loliinae</taxon>
        <taxon>Lolium</taxon>
    </lineage>
</organism>
<sequence length="479" mass="54281">MLSSRMLSRSVGLQGKGCRATIGYEEEPSIARGGEEQLDVKMDVKLDMELDMKTSHGRARGGRNAREGKTNSGPVLTGRPGCRPTNRSWPVHRIKLPRARSKPVVALCANRHYPRSSGRVAPVTTGPALGRPAPEPTESESVSTIYSGDHKLVNQENKDAADIITWREFEALRNEMRREFRTQVDELQVKVDEINQKMDTTNETVTAMADQMTDIQRILQTLQLVVDNLLSPEFDQVRESSHSRGKEKDEAVPRDRPQDDDQRYLAEEEVRSIRHPRPLPEHLSANMISHTTDAATAKTTKEIIGPMQAGIGDNGHDDECKQKEKGTAKVSVFERLGPLPLWSKHTESVQMGDHEELEDDDEEDKYHRPRWCPDGLSRSQKRRVQRLRALEEAERLYLHALRKARPDLAAKIQQTLSEEGRPQRKEWRPKQRKADDETSASSFLANSALLGYMKRPWHIWIAAHGRSSLRSRKKGVTGI</sequence>
<dbReference type="AlphaFoldDB" id="A0AAD8X1W4"/>
<protein>
    <submittedName>
        <fullName evidence="3">Uncharacterized protein</fullName>
    </submittedName>
</protein>
<feature type="region of interest" description="Disordered" evidence="2">
    <location>
        <begin position="54"/>
        <end position="89"/>
    </location>
</feature>
<keyword evidence="1" id="KW-0175">Coiled coil</keyword>
<feature type="region of interest" description="Disordered" evidence="2">
    <location>
        <begin position="416"/>
        <end position="439"/>
    </location>
</feature>
<dbReference type="Proteomes" id="UP001231189">
    <property type="component" value="Unassembled WGS sequence"/>
</dbReference>
<keyword evidence="4" id="KW-1185">Reference proteome</keyword>
<name>A0AAD8X1W4_LOLMU</name>
<evidence type="ECO:0000256" key="1">
    <source>
        <dbReference type="SAM" id="Coils"/>
    </source>
</evidence>
<evidence type="ECO:0000313" key="4">
    <source>
        <dbReference type="Proteomes" id="UP001231189"/>
    </source>
</evidence>
<feature type="region of interest" description="Disordered" evidence="2">
    <location>
        <begin position="236"/>
        <end position="262"/>
    </location>
</feature>
<evidence type="ECO:0000313" key="3">
    <source>
        <dbReference type="EMBL" id="KAK1686926.1"/>
    </source>
</evidence>